<evidence type="ECO:0000313" key="1">
    <source>
        <dbReference type="EMBL" id="PON89735.1"/>
    </source>
</evidence>
<gene>
    <name evidence="1" type="ORF">TorRG33x02_144150</name>
</gene>
<feature type="non-terminal residue" evidence="1">
    <location>
        <position position="1"/>
    </location>
</feature>
<dbReference type="Proteomes" id="UP000237000">
    <property type="component" value="Unassembled WGS sequence"/>
</dbReference>
<reference evidence="2" key="1">
    <citation type="submission" date="2016-06" db="EMBL/GenBank/DDBJ databases">
        <title>Parallel loss of symbiosis genes in relatives of nitrogen-fixing non-legume Parasponia.</title>
        <authorList>
            <person name="Van Velzen R."/>
            <person name="Holmer R."/>
            <person name="Bu F."/>
            <person name="Rutten L."/>
            <person name="Van Zeijl A."/>
            <person name="Liu W."/>
            <person name="Santuari L."/>
            <person name="Cao Q."/>
            <person name="Sharma T."/>
            <person name="Shen D."/>
            <person name="Roswanjaya Y."/>
            <person name="Wardhani T."/>
            <person name="Kalhor M.S."/>
            <person name="Jansen J."/>
            <person name="Van den Hoogen J."/>
            <person name="Gungor B."/>
            <person name="Hartog M."/>
            <person name="Hontelez J."/>
            <person name="Verver J."/>
            <person name="Yang W.-C."/>
            <person name="Schijlen E."/>
            <person name="Repin R."/>
            <person name="Schilthuizen M."/>
            <person name="Schranz E."/>
            <person name="Heidstra R."/>
            <person name="Miyata K."/>
            <person name="Fedorova E."/>
            <person name="Kohlen W."/>
            <person name="Bisseling T."/>
            <person name="Smit S."/>
            <person name="Geurts R."/>
        </authorList>
    </citation>
    <scope>NUCLEOTIDE SEQUENCE [LARGE SCALE GENOMIC DNA]</scope>
    <source>
        <strain evidence="2">cv. RG33-2</strain>
    </source>
</reference>
<keyword evidence="2" id="KW-1185">Reference proteome</keyword>
<evidence type="ECO:0000313" key="2">
    <source>
        <dbReference type="Proteomes" id="UP000237000"/>
    </source>
</evidence>
<sequence length="50" mass="5704">ERRMMWRSISEQEMGCTEDAHHGIKHAAVISNTWPWGSIDALSSRAEVHV</sequence>
<proteinExistence type="predicted"/>
<dbReference type="InParanoid" id="A0A2P5EW39"/>
<organism evidence="1 2">
    <name type="scientific">Trema orientale</name>
    <name type="common">Charcoal tree</name>
    <name type="synonym">Celtis orientalis</name>
    <dbReference type="NCBI Taxonomy" id="63057"/>
    <lineage>
        <taxon>Eukaryota</taxon>
        <taxon>Viridiplantae</taxon>
        <taxon>Streptophyta</taxon>
        <taxon>Embryophyta</taxon>
        <taxon>Tracheophyta</taxon>
        <taxon>Spermatophyta</taxon>
        <taxon>Magnoliopsida</taxon>
        <taxon>eudicotyledons</taxon>
        <taxon>Gunneridae</taxon>
        <taxon>Pentapetalae</taxon>
        <taxon>rosids</taxon>
        <taxon>fabids</taxon>
        <taxon>Rosales</taxon>
        <taxon>Cannabaceae</taxon>
        <taxon>Trema</taxon>
    </lineage>
</organism>
<comment type="caution">
    <text evidence="1">The sequence shown here is derived from an EMBL/GenBank/DDBJ whole genome shotgun (WGS) entry which is preliminary data.</text>
</comment>
<name>A0A2P5EW39_TREOI</name>
<dbReference type="AlphaFoldDB" id="A0A2P5EW39"/>
<dbReference type="EMBL" id="JXTC01000090">
    <property type="protein sequence ID" value="PON89735.1"/>
    <property type="molecule type" value="Genomic_DNA"/>
</dbReference>
<accession>A0A2P5EW39</accession>
<protein>
    <submittedName>
        <fullName evidence="1">Uncharacterized protein</fullName>
    </submittedName>
</protein>